<dbReference type="PROSITE" id="PS51384">
    <property type="entry name" value="FAD_FR"/>
    <property type="match status" value="1"/>
</dbReference>
<comment type="similarity">
    <text evidence="1">Belongs to the flavoprotein pyridine nucleotide cytochrome reductase family.</text>
</comment>
<evidence type="ECO:0000256" key="3">
    <source>
        <dbReference type="ARBA" id="ARBA00022723"/>
    </source>
</evidence>
<dbReference type="OrthoDB" id="432299at2759"/>
<keyword evidence="2" id="KW-0349">Heme</keyword>
<sequence>MPRCCGASLVSAADGNGSPQSLGLQIQDGNPQNKTALAPGHSLMDWIRLGNSGIDLTGVGGVPQVVTLSELANHNKQTDAWIAIRGVVFNVTRYMDFHPGGVDELMRGVGKDATKLFDNVHSWVNYQSILQKCIVGRLSRGISSASSTSSITEKSNNCLPVTLGRNIRSTVQKAVDENSSNSPNVNMDWRQTSNSITVFYQGVRDYLGVYYRLQRLSDSKIIFRLIFEKHIIIHEIELIADVEWPPIYKRDFETMQVDFTFTKKLKDIWKSQGNHTLSQESITNKRTYREYEVLSNTPLCKLVHFLVLRAKDFLEVIPVGKHIEVKMNIMGMEISRSYTPVPPCLHPEDMAPNYKPDCICLMIKRYPNGTLSPSITKLQPGQTLIMSNGLGAFVTESFDRYPVIHMLAGGTGLTAMLGIIQRALARRSVKLINLLNFNKDEDNMFYVKQLDRVSAEKKFKVTHVLSQAGDKWEGRRGTVSDKLLKELIGECSPEGCIFTCGPKGFMLSVKKCIQTLGWKSHQMYDFDD</sequence>
<dbReference type="SMART" id="SM01117">
    <property type="entry name" value="Cyt-b5"/>
    <property type="match status" value="1"/>
</dbReference>
<dbReference type="InterPro" id="IPR017938">
    <property type="entry name" value="Riboflavin_synthase-like_b-brl"/>
</dbReference>
<dbReference type="InterPro" id="IPR051872">
    <property type="entry name" value="Cytochrome_b5/Flavoprotein_Rdt"/>
</dbReference>
<dbReference type="STRING" id="64791.A0A151XB09"/>
<protein>
    <submittedName>
        <fullName evidence="8">Cytochrome b5 reductase 4</fullName>
    </submittedName>
</protein>
<dbReference type="GO" id="GO:0046872">
    <property type="term" value="F:metal ion binding"/>
    <property type="evidence" value="ECO:0007669"/>
    <property type="project" value="UniProtKB-KW"/>
</dbReference>
<dbReference type="FunFam" id="3.10.120.10:FF:000001">
    <property type="entry name" value="Cytochrome b5 reductase 4"/>
    <property type="match status" value="1"/>
</dbReference>
<evidence type="ECO:0000256" key="5">
    <source>
        <dbReference type="ARBA" id="ARBA00023004"/>
    </source>
</evidence>
<dbReference type="InterPro" id="IPR001199">
    <property type="entry name" value="Cyt_B5-like_heme/steroid-bd"/>
</dbReference>
<dbReference type="SUPFAM" id="SSF63380">
    <property type="entry name" value="Riboflavin synthase domain-like"/>
    <property type="match status" value="1"/>
</dbReference>
<evidence type="ECO:0000313" key="8">
    <source>
        <dbReference type="EMBL" id="KYQ57534.1"/>
    </source>
</evidence>
<dbReference type="Pfam" id="PF00175">
    <property type="entry name" value="NAD_binding_1"/>
    <property type="match status" value="1"/>
</dbReference>
<dbReference type="Proteomes" id="UP000075809">
    <property type="component" value="Unassembled WGS sequence"/>
</dbReference>
<evidence type="ECO:0000256" key="4">
    <source>
        <dbReference type="ARBA" id="ARBA00023002"/>
    </source>
</evidence>
<keyword evidence="5" id="KW-0408">Iron</keyword>
<dbReference type="InterPro" id="IPR036400">
    <property type="entry name" value="Cyt_B5-like_heme/steroid_sf"/>
</dbReference>
<evidence type="ECO:0000259" key="7">
    <source>
        <dbReference type="PROSITE" id="PS51384"/>
    </source>
</evidence>
<dbReference type="GO" id="GO:0006801">
    <property type="term" value="P:superoxide metabolic process"/>
    <property type="evidence" value="ECO:0007669"/>
    <property type="project" value="TreeGrafter"/>
</dbReference>
<dbReference type="Gene3D" id="3.10.120.10">
    <property type="entry name" value="Cytochrome b5-like heme/steroid binding domain"/>
    <property type="match status" value="1"/>
</dbReference>
<dbReference type="PANTHER" id="PTHR46237">
    <property type="entry name" value="CYTOCHROME B5 REDUCTASE 4 FAMILY MEMBER"/>
    <property type="match status" value="1"/>
</dbReference>
<dbReference type="Pfam" id="PF00173">
    <property type="entry name" value="Cyt-b5"/>
    <property type="match status" value="1"/>
</dbReference>
<evidence type="ECO:0000256" key="2">
    <source>
        <dbReference type="ARBA" id="ARBA00022617"/>
    </source>
</evidence>
<dbReference type="EMBL" id="KQ982335">
    <property type="protein sequence ID" value="KYQ57534.1"/>
    <property type="molecule type" value="Genomic_DNA"/>
</dbReference>
<organism evidence="8 9">
    <name type="scientific">Mycetomoellerius zeteki</name>
    <dbReference type="NCBI Taxonomy" id="64791"/>
    <lineage>
        <taxon>Eukaryota</taxon>
        <taxon>Metazoa</taxon>
        <taxon>Ecdysozoa</taxon>
        <taxon>Arthropoda</taxon>
        <taxon>Hexapoda</taxon>
        <taxon>Insecta</taxon>
        <taxon>Pterygota</taxon>
        <taxon>Neoptera</taxon>
        <taxon>Endopterygota</taxon>
        <taxon>Hymenoptera</taxon>
        <taxon>Apocrita</taxon>
        <taxon>Aculeata</taxon>
        <taxon>Formicoidea</taxon>
        <taxon>Formicidae</taxon>
        <taxon>Myrmicinae</taxon>
        <taxon>Mycetomoellerius</taxon>
    </lineage>
</organism>
<dbReference type="InterPro" id="IPR001433">
    <property type="entry name" value="OxRdtase_FAD/NAD-bd"/>
</dbReference>
<dbReference type="SUPFAM" id="SSF52343">
    <property type="entry name" value="Ferredoxin reductase-like, C-terminal NADP-linked domain"/>
    <property type="match status" value="1"/>
</dbReference>
<dbReference type="GO" id="GO:0004128">
    <property type="term" value="F:cytochrome-b5 reductase activity, acting on NAD(P)H"/>
    <property type="evidence" value="ECO:0007669"/>
    <property type="project" value="TreeGrafter"/>
</dbReference>
<dbReference type="InterPro" id="IPR008333">
    <property type="entry name" value="Cbr1-like_FAD-bd_dom"/>
</dbReference>
<dbReference type="InterPro" id="IPR039261">
    <property type="entry name" value="FNR_nucleotide-bd"/>
</dbReference>
<keyword evidence="3" id="KW-0479">Metal-binding</keyword>
<dbReference type="PROSITE" id="PS00191">
    <property type="entry name" value="CYTOCHROME_B5_1"/>
    <property type="match status" value="1"/>
</dbReference>
<keyword evidence="9" id="KW-1185">Reference proteome</keyword>
<dbReference type="SUPFAM" id="SSF55856">
    <property type="entry name" value="Cytochrome b5-like heme/steroid binding domain"/>
    <property type="match status" value="1"/>
</dbReference>
<dbReference type="PROSITE" id="PS50255">
    <property type="entry name" value="CYTOCHROME_B5_2"/>
    <property type="match status" value="1"/>
</dbReference>
<dbReference type="Gene3D" id="2.40.30.10">
    <property type="entry name" value="Translation factors"/>
    <property type="match status" value="1"/>
</dbReference>
<keyword evidence="4" id="KW-0560">Oxidoreductase</keyword>
<dbReference type="CDD" id="cd06183">
    <property type="entry name" value="cyt_b5_reduct_like"/>
    <property type="match status" value="1"/>
</dbReference>
<dbReference type="PANTHER" id="PTHR46237:SF1">
    <property type="entry name" value="CYTOCHROME B5 REDUCTASE 4"/>
    <property type="match status" value="1"/>
</dbReference>
<feature type="domain" description="Cytochrome b5 heme-binding" evidence="6">
    <location>
        <begin position="63"/>
        <end position="139"/>
    </location>
</feature>
<dbReference type="Gene3D" id="3.40.50.80">
    <property type="entry name" value="Nucleotide-binding domain of ferredoxin-NADP reductase (FNR) module"/>
    <property type="match status" value="1"/>
</dbReference>
<dbReference type="InterPro" id="IPR017927">
    <property type="entry name" value="FAD-bd_FR_type"/>
</dbReference>
<dbReference type="PRINTS" id="PR00406">
    <property type="entry name" value="CYTB5RDTASE"/>
</dbReference>
<feature type="domain" description="FAD-binding FR-type" evidence="7">
    <location>
        <begin position="286"/>
        <end position="396"/>
    </location>
</feature>
<dbReference type="AlphaFoldDB" id="A0A151XB09"/>
<dbReference type="Pfam" id="PF00970">
    <property type="entry name" value="FAD_binding_6"/>
    <property type="match status" value="1"/>
</dbReference>
<evidence type="ECO:0000256" key="1">
    <source>
        <dbReference type="ARBA" id="ARBA00006105"/>
    </source>
</evidence>
<gene>
    <name evidence="8" type="ORF">ALC60_03496</name>
</gene>
<proteinExistence type="inferred from homology"/>
<evidence type="ECO:0000259" key="6">
    <source>
        <dbReference type="PROSITE" id="PS50255"/>
    </source>
</evidence>
<dbReference type="GO" id="GO:0020037">
    <property type="term" value="F:heme binding"/>
    <property type="evidence" value="ECO:0007669"/>
    <property type="project" value="InterPro"/>
</dbReference>
<dbReference type="InterPro" id="IPR018506">
    <property type="entry name" value="Cyt_B5_heme-BS"/>
</dbReference>
<dbReference type="GO" id="GO:0005783">
    <property type="term" value="C:endoplasmic reticulum"/>
    <property type="evidence" value="ECO:0007669"/>
    <property type="project" value="TreeGrafter"/>
</dbReference>
<reference evidence="8 9" key="1">
    <citation type="submission" date="2015-09" db="EMBL/GenBank/DDBJ databases">
        <title>Trachymyrmex zeteki WGS genome.</title>
        <authorList>
            <person name="Nygaard S."/>
            <person name="Hu H."/>
            <person name="Boomsma J."/>
            <person name="Zhang G."/>
        </authorList>
    </citation>
    <scope>NUCLEOTIDE SEQUENCE [LARGE SCALE GENOMIC DNA]</scope>
    <source>
        <strain evidence="8">Tzet28-1</strain>
        <tissue evidence="8">Whole body</tissue>
    </source>
</reference>
<accession>A0A151XB09</accession>
<evidence type="ECO:0000313" key="9">
    <source>
        <dbReference type="Proteomes" id="UP000075809"/>
    </source>
</evidence>
<name>A0A151XB09_9HYME</name>